<keyword evidence="2" id="KW-1185">Reference proteome</keyword>
<sequence>MDIELISNKLYETLVSDKLSEIQKEKLSCACKKAILENPQLDYNGWKIASKIYLNFIIDFPDIDLVGIKLPVNKR</sequence>
<dbReference type="Proteomes" id="UP000295260">
    <property type="component" value="Unassembled WGS sequence"/>
</dbReference>
<proteinExistence type="predicted"/>
<dbReference type="AlphaFoldDB" id="A0A4V3CSI0"/>
<name>A0A4V3CSI0_9FLAO</name>
<evidence type="ECO:0000313" key="2">
    <source>
        <dbReference type="Proteomes" id="UP000295260"/>
    </source>
</evidence>
<comment type="caution">
    <text evidence="1">The sequence shown here is derived from an EMBL/GenBank/DDBJ whole genome shotgun (WGS) entry which is preliminary data.</text>
</comment>
<dbReference type="OrthoDB" id="1494745at2"/>
<dbReference type="EMBL" id="SNXR01000011">
    <property type="protein sequence ID" value="TDP60702.1"/>
    <property type="molecule type" value="Genomic_DNA"/>
</dbReference>
<organism evidence="1 2">
    <name type="scientific">Flavobacterium dankookense</name>
    <dbReference type="NCBI Taxonomy" id="706186"/>
    <lineage>
        <taxon>Bacteria</taxon>
        <taxon>Pseudomonadati</taxon>
        <taxon>Bacteroidota</taxon>
        <taxon>Flavobacteriia</taxon>
        <taxon>Flavobacteriales</taxon>
        <taxon>Flavobacteriaceae</taxon>
        <taxon>Flavobacterium</taxon>
    </lineage>
</organism>
<accession>A0A4V3CSI0</accession>
<protein>
    <submittedName>
        <fullName evidence="1">Uncharacterized protein</fullName>
    </submittedName>
</protein>
<gene>
    <name evidence="1" type="ORF">BC748_0299</name>
</gene>
<reference evidence="1 2" key="1">
    <citation type="submission" date="2019-03" db="EMBL/GenBank/DDBJ databases">
        <title>Genomic Encyclopedia of Archaeal and Bacterial Type Strains, Phase II (KMG-II): from individual species to whole genera.</title>
        <authorList>
            <person name="Goeker M."/>
        </authorList>
    </citation>
    <scope>NUCLEOTIDE SEQUENCE [LARGE SCALE GENOMIC DNA]</scope>
    <source>
        <strain evidence="1 2">DSM 25687</strain>
    </source>
</reference>
<dbReference type="RefSeq" id="WP_133531673.1">
    <property type="nucleotide sequence ID" value="NZ_SNXR01000011.1"/>
</dbReference>
<evidence type="ECO:0000313" key="1">
    <source>
        <dbReference type="EMBL" id="TDP60702.1"/>
    </source>
</evidence>